<dbReference type="AlphaFoldDB" id="M4BHM4"/>
<dbReference type="Proteomes" id="UP000011713">
    <property type="component" value="Unassembled WGS sequence"/>
</dbReference>
<dbReference type="EnsemblProtists" id="HpaT805900">
    <property type="protein sequence ID" value="HpaP805900"/>
    <property type="gene ID" value="HpaG805900"/>
</dbReference>
<dbReference type="InParanoid" id="M4BHM4"/>
<feature type="compositionally biased region" description="Low complexity" evidence="1">
    <location>
        <begin position="49"/>
        <end position="59"/>
    </location>
</feature>
<evidence type="ECO:0000313" key="2">
    <source>
        <dbReference type="EnsemblProtists" id="HpaP805900"/>
    </source>
</evidence>
<dbReference type="HOGENOM" id="CLU_2202094_0_0_1"/>
<reference evidence="3" key="1">
    <citation type="journal article" date="2010" name="Science">
        <title>Signatures of adaptation to obligate biotrophy in the Hyaloperonospora arabidopsidis genome.</title>
        <authorList>
            <person name="Baxter L."/>
            <person name="Tripathy S."/>
            <person name="Ishaque N."/>
            <person name="Boot N."/>
            <person name="Cabral A."/>
            <person name="Kemen E."/>
            <person name="Thines M."/>
            <person name="Ah-Fong A."/>
            <person name="Anderson R."/>
            <person name="Badejoko W."/>
            <person name="Bittner-Eddy P."/>
            <person name="Boore J.L."/>
            <person name="Chibucos M.C."/>
            <person name="Coates M."/>
            <person name="Dehal P."/>
            <person name="Delehaunty K."/>
            <person name="Dong S."/>
            <person name="Downton P."/>
            <person name="Dumas B."/>
            <person name="Fabro G."/>
            <person name="Fronick C."/>
            <person name="Fuerstenberg S.I."/>
            <person name="Fulton L."/>
            <person name="Gaulin E."/>
            <person name="Govers F."/>
            <person name="Hughes L."/>
            <person name="Humphray S."/>
            <person name="Jiang R.H."/>
            <person name="Judelson H."/>
            <person name="Kamoun S."/>
            <person name="Kyung K."/>
            <person name="Meijer H."/>
            <person name="Minx P."/>
            <person name="Morris P."/>
            <person name="Nelson J."/>
            <person name="Phuntumart V."/>
            <person name="Qutob D."/>
            <person name="Rehmany A."/>
            <person name="Rougon-Cardoso A."/>
            <person name="Ryden P."/>
            <person name="Torto-Alalibo T."/>
            <person name="Studholme D."/>
            <person name="Wang Y."/>
            <person name="Win J."/>
            <person name="Wood J."/>
            <person name="Clifton S.W."/>
            <person name="Rogers J."/>
            <person name="Van den Ackerveken G."/>
            <person name="Jones J.D."/>
            <person name="McDowell J.M."/>
            <person name="Beynon J."/>
            <person name="Tyler B.M."/>
        </authorList>
    </citation>
    <scope>NUCLEOTIDE SEQUENCE [LARGE SCALE GENOMIC DNA]</scope>
    <source>
        <strain evidence="3">Emoy2</strain>
    </source>
</reference>
<evidence type="ECO:0000256" key="1">
    <source>
        <dbReference type="SAM" id="MobiDB-lite"/>
    </source>
</evidence>
<organism evidence="2 3">
    <name type="scientific">Hyaloperonospora arabidopsidis (strain Emoy2)</name>
    <name type="common">Downy mildew agent</name>
    <name type="synonym">Peronospora arabidopsidis</name>
    <dbReference type="NCBI Taxonomy" id="559515"/>
    <lineage>
        <taxon>Eukaryota</taxon>
        <taxon>Sar</taxon>
        <taxon>Stramenopiles</taxon>
        <taxon>Oomycota</taxon>
        <taxon>Peronosporomycetes</taxon>
        <taxon>Peronosporales</taxon>
        <taxon>Peronosporaceae</taxon>
        <taxon>Hyaloperonospora</taxon>
    </lineage>
</organism>
<protein>
    <submittedName>
        <fullName evidence="2">Uncharacterized protein</fullName>
    </submittedName>
</protein>
<evidence type="ECO:0000313" key="3">
    <source>
        <dbReference type="Proteomes" id="UP000011713"/>
    </source>
</evidence>
<sequence>MPSVITSGQSIRYTGRCGRKKYKSHVMTKEAATTDCGESVRRRPSNPQSVKKSTKSGVSSRRKRRNHVDRNSAGGHGGGGKVEVDGITARGGVVSGLWIRSRDHHSGC</sequence>
<keyword evidence="3" id="KW-1185">Reference proteome</keyword>
<feature type="region of interest" description="Disordered" evidence="1">
    <location>
        <begin position="20"/>
        <end position="86"/>
    </location>
</feature>
<dbReference type="EMBL" id="JH598261">
    <property type="status" value="NOT_ANNOTATED_CDS"/>
    <property type="molecule type" value="Genomic_DNA"/>
</dbReference>
<proteinExistence type="predicted"/>
<name>M4BHM4_HYAAE</name>
<dbReference type="VEuPathDB" id="FungiDB:HpaG805900"/>
<reference evidence="2" key="2">
    <citation type="submission" date="2015-06" db="UniProtKB">
        <authorList>
            <consortium name="EnsemblProtists"/>
        </authorList>
    </citation>
    <scope>IDENTIFICATION</scope>
    <source>
        <strain evidence="2">Emoy2</strain>
    </source>
</reference>
<accession>M4BHM4</accession>